<dbReference type="Proteomes" id="UP000178168">
    <property type="component" value="Unassembled WGS sequence"/>
</dbReference>
<reference evidence="2 3" key="1">
    <citation type="journal article" date="2016" name="Nat. Commun.">
        <title>Thousands of microbial genomes shed light on interconnected biogeochemical processes in an aquifer system.</title>
        <authorList>
            <person name="Anantharaman K."/>
            <person name="Brown C.T."/>
            <person name="Hug L.A."/>
            <person name="Sharon I."/>
            <person name="Castelle C.J."/>
            <person name="Probst A.J."/>
            <person name="Thomas B.C."/>
            <person name="Singh A."/>
            <person name="Wilkins M.J."/>
            <person name="Karaoz U."/>
            <person name="Brodie E.L."/>
            <person name="Williams K.H."/>
            <person name="Hubbard S.S."/>
            <person name="Banfield J.F."/>
        </authorList>
    </citation>
    <scope>NUCLEOTIDE SEQUENCE [LARGE SCALE GENOMIC DNA]</scope>
</reference>
<protein>
    <recommendedName>
        <fullName evidence="4">DUF192 domain-containing protein</fullName>
    </recommendedName>
</protein>
<evidence type="ECO:0000313" key="2">
    <source>
        <dbReference type="EMBL" id="OHA86098.1"/>
    </source>
</evidence>
<name>A0A1G2SN25_9BACT</name>
<dbReference type="EMBL" id="MHUZ01000009">
    <property type="protein sequence ID" value="OHA86098.1"/>
    <property type="molecule type" value="Genomic_DNA"/>
</dbReference>
<dbReference type="Gene3D" id="2.60.120.1140">
    <property type="entry name" value="Protein of unknown function DUF192"/>
    <property type="match status" value="1"/>
</dbReference>
<dbReference type="PANTHER" id="PTHR37953">
    <property type="entry name" value="UPF0127 PROTEIN MJ1496"/>
    <property type="match status" value="1"/>
</dbReference>
<dbReference type="InterPro" id="IPR003795">
    <property type="entry name" value="DUF192"/>
</dbReference>
<keyword evidence="1" id="KW-0472">Membrane</keyword>
<feature type="transmembrane region" description="Helical" evidence="1">
    <location>
        <begin position="12"/>
        <end position="31"/>
    </location>
</feature>
<keyword evidence="1" id="KW-0812">Transmembrane</keyword>
<evidence type="ECO:0000256" key="1">
    <source>
        <dbReference type="SAM" id="Phobius"/>
    </source>
</evidence>
<dbReference type="STRING" id="1802730.A2591_03525"/>
<dbReference type="InterPro" id="IPR038695">
    <property type="entry name" value="Saro_0823-like_sf"/>
</dbReference>
<organism evidence="2 3">
    <name type="scientific">Candidatus Yonathbacteria bacterium RIFOXYD1_FULL_52_36</name>
    <dbReference type="NCBI Taxonomy" id="1802730"/>
    <lineage>
        <taxon>Bacteria</taxon>
        <taxon>Candidatus Yonathiibacteriota</taxon>
    </lineage>
</organism>
<gene>
    <name evidence="2" type="ORF">A2591_03525</name>
</gene>
<comment type="caution">
    <text evidence="2">The sequence shown here is derived from an EMBL/GenBank/DDBJ whole genome shotgun (WGS) entry which is preliminary data.</text>
</comment>
<sequence>MEVRGDGTKKVLRGALGAAAIIASIAFFSMGTPEDTHTEPPTFLQKAIEQEPVSESPFAIRGVPIEIEIVDTLSTREQGLSGRTTLGEREGMLFVFETAEVYRFWMKDMMFPLDIIWIGEDWRVVDITHNALPTSYPATFAPQTPARYVLEVPAGTAKRESFAIGDEVTRIIRTGP</sequence>
<keyword evidence="1" id="KW-1133">Transmembrane helix</keyword>
<dbReference type="AlphaFoldDB" id="A0A1G2SN25"/>
<evidence type="ECO:0000313" key="3">
    <source>
        <dbReference type="Proteomes" id="UP000178168"/>
    </source>
</evidence>
<evidence type="ECO:0008006" key="4">
    <source>
        <dbReference type="Google" id="ProtNLM"/>
    </source>
</evidence>
<dbReference type="Pfam" id="PF02643">
    <property type="entry name" value="DUF192"/>
    <property type="match status" value="1"/>
</dbReference>
<proteinExistence type="predicted"/>
<accession>A0A1G2SN25</accession>
<dbReference type="PANTHER" id="PTHR37953:SF1">
    <property type="entry name" value="UPF0127 PROTEIN MJ1496"/>
    <property type="match status" value="1"/>
</dbReference>